<dbReference type="EMBL" id="FUXX01000032">
    <property type="protein sequence ID" value="SKA65969.1"/>
    <property type="molecule type" value="Genomic_DNA"/>
</dbReference>
<name>A0A1T4VM08_9GAMM</name>
<keyword evidence="1" id="KW-0732">Signal</keyword>
<evidence type="ECO:0000256" key="1">
    <source>
        <dbReference type="SAM" id="SignalP"/>
    </source>
</evidence>
<gene>
    <name evidence="2" type="ORF">SAMN02745213_01735</name>
</gene>
<protein>
    <submittedName>
        <fullName evidence="2">Beta-barrel assembly machine subunit BamC</fullName>
    </submittedName>
</protein>
<proteinExistence type="predicted"/>
<feature type="signal peptide" evidence="1">
    <location>
        <begin position="1"/>
        <end position="24"/>
    </location>
</feature>
<dbReference type="AlphaFoldDB" id="A0A1T4VM08"/>
<dbReference type="Proteomes" id="UP000242432">
    <property type="component" value="Unassembled WGS sequence"/>
</dbReference>
<dbReference type="Pfam" id="PF06804">
    <property type="entry name" value="Lipoprotein_18"/>
    <property type="match status" value="1"/>
</dbReference>
<dbReference type="InterPro" id="IPR042268">
    <property type="entry name" value="BamC_C"/>
</dbReference>
<keyword evidence="3" id="KW-1185">Reference proteome</keyword>
<dbReference type="InterPro" id="IPR010653">
    <property type="entry name" value="NlpB/DapX"/>
</dbReference>
<sequence>MTKYKLDKLALVVTVMALPALTMTGCVTVKDYYQEYFGMDKSTREVTGYYEHVDSKIYRNTLVVPEGLDNPGTNQELVIPQVNAKSLHGPLGEAVDVRPPTAPYRSDMGIHTQWIDGEAIVWFERNGSHGIHSEDDAWMLLASVLKHMNIGVGKIAPGQYLLTTISRDFTEFGKPYDATDADVGLKKYNQIYQIRVGRNSDGSLGIASKLIGSMTSLSSGKGMEDLLDMIEQERFAMGFANNIIHEIDAKQHEAEADPDNLVVSLGKDHNRHQAIIVEAPFETTNAILEGLFDKCGWKVLKHSVSKALYDVEVQDNTDNWTNVHGRRLLDINTGKYKIRVGIHQKKYSSITFYNEKDNPIPDQEISRLYPGFADVLVEEFKSYSGAQAVKVQAN</sequence>
<dbReference type="STRING" id="83771.SAMN02910357_00370"/>
<evidence type="ECO:0000313" key="3">
    <source>
        <dbReference type="Proteomes" id="UP000242432"/>
    </source>
</evidence>
<evidence type="ECO:0000313" key="2">
    <source>
        <dbReference type="EMBL" id="SKA65969.1"/>
    </source>
</evidence>
<reference evidence="3" key="1">
    <citation type="submission" date="2017-02" db="EMBL/GenBank/DDBJ databases">
        <authorList>
            <person name="Varghese N."/>
            <person name="Submissions S."/>
        </authorList>
    </citation>
    <scope>NUCLEOTIDE SEQUENCE [LARGE SCALE GENOMIC DNA]</scope>
    <source>
        <strain evidence="3">DSM 3072</strain>
    </source>
</reference>
<organism evidence="2 3">
    <name type="scientific">Succinivibrio dextrinosolvens DSM 3072</name>
    <dbReference type="NCBI Taxonomy" id="1123324"/>
    <lineage>
        <taxon>Bacteria</taxon>
        <taxon>Pseudomonadati</taxon>
        <taxon>Pseudomonadota</taxon>
        <taxon>Gammaproteobacteria</taxon>
        <taxon>Aeromonadales</taxon>
        <taxon>Succinivibrionaceae</taxon>
        <taxon>Succinivibrio</taxon>
    </lineage>
</organism>
<dbReference type="RefSeq" id="WP_078929116.1">
    <property type="nucleotide sequence ID" value="NZ_FUXX01000032.1"/>
</dbReference>
<dbReference type="PROSITE" id="PS51257">
    <property type="entry name" value="PROKAR_LIPOPROTEIN"/>
    <property type="match status" value="1"/>
</dbReference>
<feature type="chain" id="PRO_5012368822" evidence="1">
    <location>
        <begin position="25"/>
        <end position="394"/>
    </location>
</feature>
<accession>A0A1T4VM08</accession>
<dbReference type="Gene3D" id="3.30.310.170">
    <property type="entry name" value="Outer membrane protein assembly factor BamC"/>
    <property type="match status" value="1"/>
</dbReference>